<evidence type="ECO:0000313" key="2">
    <source>
        <dbReference type="Proteomes" id="UP000001299"/>
    </source>
</evidence>
<organism evidence="1 2">
    <name type="scientific">Butyrivibrio proteoclasticus (strain ATCC 51982 / DSM 14932 / B316)</name>
    <name type="common">Clostridium proteoclasticum</name>
    <dbReference type="NCBI Taxonomy" id="515622"/>
    <lineage>
        <taxon>Bacteria</taxon>
        <taxon>Bacillati</taxon>
        <taxon>Bacillota</taxon>
        <taxon>Clostridia</taxon>
        <taxon>Lachnospirales</taxon>
        <taxon>Lachnospiraceae</taxon>
        <taxon>Butyrivibrio</taxon>
    </lineage>
</organism>
<dbReference type="HOGENOM" id="CLU_1159414_0_0_9"/>
<sequence>MEMNNLLYIYEEVCDLIKEKEIDLYEREDAQDKFICQFAKGGSSLHVKTVMQSRYVLYATEKDFNLIKRKSDAANTGIVLKESKKEEIELIVSQYEEVASKAILFIRNGNKGLLQNPDEKKLPHVIYFFTNENLDFVLDCIKENLEAGAKTTKTKVSRGTATMVRRTVVVPKPKMPELSDEEIMETIPEGSEVSHAKYGIGTVESVFDGKITVLFDGAVEKIFAGTLCVNKKILTVLNV</sequence>
<keyword evidence="2" id="KW-1185">Reference proteome</keyword>
<evidence type="ECO:0000313" key="1">
    <source>
        <dbReference type="EMBL" id="ADL34702.1"/>
    </source>
</evidence>
<dbReference type="KEGG" id="bpb:bpr_I1968"/>
<protein>
    <submittedName>
        <fullName evidence="1">Uncharacterized protein</fullName>
    </submittedName>
</protein>
<dbReference type="Proteomes" id="UP000001299">
    <property type="component" value="Chromosome 1"/>
</dbReference>
<accession>E0RXX6</accession>
<proteinExistence type="predicted"/>
<dbReference type="eggNOG" id="ENOG50325TD">
    <property type="taxonomic scope" value="Bacteria"/>
</dbReference>
<reference evidence="1 2" key="1">
    <citation type="journal article" date="2010" name="PLoS ONE">
        <title>The glycobiome of the rumen bacterium Butyrivibrio proteoclasticus B316(T) highlights adaptation to a polysaccharide-rich environment.</title>
        <authorList>
            <person name="Kelly W.J."/>
            <person name="Leahy S.C."/>
            <person name="Altermann E."/>
            <person name="Yeoman C.J."/>
            <person name="Dunne J.C."/>
            <person name="Kong Z."/>
            <person name="Pacheco D.M."/>
            <person name="Li D."/>
            <person name="Noel S.J."/>
            <person name="Moon C.D."/>
            <person name="Cookson A.L."/>
            <person name="Attwood G.T."/>
        </authorList>
    </citation>
    <scope>NUCLEOTIDE SEQUENCE [LARGE SCALE GENOMIC DNA]</scope>
    <source>
        <strain evidence="2">ATCC 51982 / DSM 14932 / B316</strain>
    </source>
</reference>
<dbReference type="EMBL" id="CP001810">
    <property type="protein sequence ID" value="ADL34702.1"/>
    <property type="molecule type" value="Genomic_DNA"/>
</dbReference>
<dbReference type="AlphaFoldDB" id="E0RXX6"/>
<gene>
    <name evidence="1" type="ordered locus">bpr_I1968</name>
</gene>
<dbReference type="STRING" id="515622.bpr_I1968"/>
<name>E0RXX6_BUTPB</name>